<dbReference type="AlphaFoldDB" id="A0A7S4LLD4"/>
<evidence type="ECO:0000313" key="1">
    <source>
        <dbReference type="EMBL" id="CAE0836748.1"/>
    </source>
</evidence>
<sequence length="128" mass="14058">MKRCLAWVNTCAAADMQTTSRVKHHHHHLNTHCKGIGVMGCDWQSTGGQCEPPTLVDVAIPIDDLEHLGLRITLKSTKVLVHVLSVGKSTLQGESNRLYGYEARCSVGNDDVEIRAVLTVYTLSMGLF</sequence>
<name>A0A7S4LLD4_9EUGL</name>
<proteinExistence type="predicted"/>
<gene>
    <name evidence="1" type="ORF">EGYM00163_LOCUS48112</name>
</gene>
<protein>
    <submittedName>
        <fullName evidence="1">Uncharacterized protein</fullName>
    </submittedName>
</protein>
<dbReference type="EMBL" id="HBJA01139783">
    <property type="protein sequence ID" value="CAE0836748.1"/>
    <property type="molecule type" value="Transcribed_RNA"/>
</dbReference>
<accession>A0A7S4LLD4</accession>
<organism evidence="1">
    <name type="scientific">Eutreptiella gymnastica</name>
    <dbReference type="NCBI Taxonomy" id="73025"/>
    <lineage>
        <taxon>Eukaryota</taxon>
        <taxon>Discoba</taxon>
        <taxon>Euglenozoa</taxon>
        <taxon>Euglenida</taxon>
        <taxon>Spirocuta</taxon>
        <taxon>Euglenophyceae</taxon>
        <taxon>Eutreptiales</taxon>
        <taxon>Eutreptiaceae</taxon>
        <taxon>Eutreptiella</taxon>
    </lineage>
</organism>
<reference evidence="1" key="1">
    <citation type="submission" date="2021-01" db="EMBL/GenBank/DDBJ databases">
        <authorList>
            <person name="Corre E."/>
            <person name="Pelletier E."/>
            <person name="Niang G."/>
            <person name="Scheremetjew M."/>
            <person name="Finn R."/>
            <person name="Kale V."/>
            <person name="Holt S."/>
            <person name="Cochrane G."/>
            <person name="Meng A."/>
            <person name="Brown T."/>
            <person name="Cohen L."/>
        </authorList>
    </citation>
    <scope>NUCLEOTIDE SEQUENCE</scope>
    <source>
        <strain evidence="1">CCMP1594</strain>
    </source>
</reference>